<dbReference type="RefSeq" id="WP_264791204.1">
    <property type="nucleotide sequence ID" value="NZ_AP026867.1"/>
</dbReference>
<proteinExistence type="predicted"/>
<dbReference type="EMBL" id="AP026867">
    <property type="protein sequence ID" value="BDS09851.1"/>
    <property type="molecule type" value="Genomic_DNA"/>
</dbReference>
<accession>A0A916DQV8</accession>
<protein>
    <submittedName>
        <fullName evidence="1">DUF1569 domain-containing protein</fullName>
    </submittedName>
</protein>
<reference evidence="1" key="1">
    <citation type="submission" date="2022-09" db="EMBL/GenBank/DDBJ databases">
        <title>Aureispira anguillicida sp. nov., isolated from Leptocephalus of Japanese eel Anguilla japonica.</title>
        <authorList>
            <person name="Yuasa K."/>
            <person name="Mekata T."/>
            <person name="Ikunari K."/>
        </authorList>
    </citation>
    <scope>NUCLEOTIDE SEQUENCE</scope>
    <source>
        <strain evidence="1">EL160426</strain>
    </source>
</reference>
<name>A0A916DQV8_9BACT</name>
<dbReference type="Gene3D" id="1.20.120.450">
    <property type="entry name" value="dinb family like domain"/>
    <property type="match status" value="1"/>
</dbReference>
<sequence>MATTIKPNLFEETDYQVFLNRVHQLKANSQPIWGTMNAAQMLAHCLEVQEACNGKPLQKTPFFIKLFKGFIKKSVLSDKPYPKNLQTHQQYIISDQKDFELEKKRFLASLEAFVQNKNSVEHSLFGTMSLEERNWAIYKHHNHHLEQFGV</sequence>
<dbReference type="InterPro" id="IPR034660">
    <property type="entry name" value="DinB/YfiT-like"/>
</dbReference>
<dbReference type="Proteomes" id="UP001060919">
    <property type="component" value="Chromosome"/>
</dbReference>
<gene>
    <name evidence="1" type="ORF">AsAng_0005560</name>
</gene>
<dbReference type="InterPro" id="IPR011463">
    <property type="entry name" value="DUF1569"/>
</dbReference>
<dbReference type="AlphaFoldDB" id="A0A916DQV8"/>
<evidence type="ECO:0000313" key="2">
    <source>
        <dbReference type="Proteomes" id="UP001060919"/>
    </source>
</evidence>
<keyword evidence="2" id="KW-1185">Reference proteome</keyword>
<organism evidence="1 2">
    <name type="scientific">Aureispira anguillae</name>
    <dbReference type="NCBI Taxonomy" id="2864201"/>
    <lineage>
        <taxon>Bacteria</taxon>
        <taxon>Pseudomonadati</taxon>
        <taxon>Bacteroidota</taxon>
        <taxon>Saprospiria</taxon>
        <taxon>Saprospirales</taxon>
        <taxon>Saprospiraceae</taxon>
        <taxon>Aureispira</taxon>
    </lineage>
</organism>
<dbReference type="Pfam" id="PF07606">
    <property type="entry name" value="DUF1569"/>
    <property type="match status" value="1"/>
</dbReference>
<dbReference type="KEGG" id="aup:AsAng_0005560"/>
<evidence type="ECO:0000313" key="1">
    <source>
        <dbReference type="EMBL" id="BDS09851.1"/>
    </source>
</evidence>